<keyword evidence="11" id="KW-1185">Reference proteome</keyword>
<feature type="binding site" description="via carbamate group" evidence="8">
    <location>
        <position position="150"/>
    </location>
    <ligand>
        <name>Zn(2+)</name>
        <dbReference type="ChEBI" id="CHEBI:29105"/>
        <label>1</label>
    </ligand>
</feature>
<dbReference type="SUPFAM" id="SSF51556">
    <property type="entry name" value="Metallo-dependent hydrolases"/>
    <property type="match status" value="1"/>
</dbReference>
<dbReference type="UniPathway" id="UPA00395">
    <property type="reaction ID" value="UER00653"/>
</dbReference>
<dbReference type="Gene3D" id="3.20.20.140">
    <property type="entry name" value="Metal-dependent hydrolases"/>
    <property type="match status" value="1"/>
</dbReference>
<feature type="binding site" description="via carbamate group" evidence="8">
    <location>
        <position position="150"/>
    </location>
    <ligand>
        <name>Zn(2+)</name>
        <dbReference type="ChEBI" id="CHEBI:29105"/>
        <label>2</label>
    </ligand>
</feature>
<dbReference type="InterPro" id="IPR047604">
    <property type="entry name" value="Allantoinase_bact"/>
</dbReference>
<evidence type="ECO:0000313" key="10">
    <source>
        <dbReference type="EMBL" id="AYQ73367.1"/>
    </source>
</evidence>
<accession>A0A3G3JZR7</accession>
<dbReference type="GO" id="GO:0050897">
    <property type="term" value="F:cobalt ion binding"/>
    <property type="evidence" value="ECO:0007669"/>
    <property type="project" value="InterPro"/>
</dbReference>
<keyword evidence="5 8" id="KW-0479">Metal-binding</keyword>
<feature type="binding site" evidence="8">
    <location>
        <position position="65"/>
    </location>
    <ligand>
        <name>Zn(2+)</name>
        <dbReference type="ChEBI" id="CHEBI:29105"/>
        <label>1</label>
    </ligand>
</feature>
<comment type="catalytic activity">
    <reaction evidence="8">
        <text>(S)-allantoin + H2O = allantoate + H(+)</text>
        <dbReference type="Rhea" id="RHEA:17029"/>
        <dbReference type="ChEBI" id="CHEBI:15377"/>
        <dbReference type="ChEBI" id="CHEBI:15378"/>
        <dbReference type="ChEBI" id="CHEBI:15678"/>
        <dbReference type="ChEBI" id="CHEBI:17536"/>
        <dbReference type="EC" id="3.5.2.5"/>
    </reaction>
</comment>
<keyword evidence="6 8" id="KW-0378">Hydrolase</keyword>
<comment type="function">
    <text evidence="1">Catalyzes the reversible cyclization of carbamoyl aspartate to dihydroorotate.</text>
</comment>
<protein>
    <recommendedName>
        <fullName evidence="8">Allantoinase</fullName>
        <ecNumber evidence="8">3.5.2.5</ecNumber>
    </recommendedName>
    <alternativeName>
        <fullName evidence="8">Allantoin-utilizing enzyme</fullName>
    </alternativeName>
</protein>
<comment type="similarity">
    <text evidence="2">Belongs to the metallo-dependent hydrolases superfamily. DHOase family. Class I DHOase subfamily.</text>
</comment>
<feature type="binding site" evidence="8">
    <location>
        <position position="318"/>
    </location>
    <ligand>
        <name>Zn(2+)</name>
        <dbReference type="ChEBI" id="CHEBI:29105"/>
        <label>1</label>
    </ligand>
</feature>
<dbReference type="PROSITE" id="PS00482">
    <property type="entry name" value="DIHYDROOROTASE_1"/>
    <property type="match status" value="1"/>
</dbReference>
<feature type="binding site" evidence="8">
    <location>
        <position position="189"/>
    </location>
    <ligand>
        <name>Zn(2+)</name>
        <dbReference type="ChEBI" id="CHEBI:29105"/>
        <label>2</label>
    </ligand>
</feature>
<dbReference type="GO" id="GO:0008270">
    <property type="term" value="F:zinc ion binding"/>
    <property type="evidence" value="ECO:0007669"/>
    <property type="project" value="InterPro"/>
</dbReference>
<evidence type="ECO:0000256" key="5">
    <source>
        <dbReference type="ARBA" id="ARBA00022723"/>
    </source>
</evidence>
<evidence type="ECO:0000313" key="11">
    <source>
        <dbReference type="Proteomes" id="UP000269097"/>
    </source>
</evidence>
<comment type="cofactor">
    <cofactor evidence="8">
        <name>Zn(2+)</name>
        <dbReference type="ChEBI" id="CHEBI:29105"/>
    </cofactor>
    <text evidence="8">Binds 2 Zn(2+) ions per subunit.</text>
</comment>
<proteinExistence type="inferred from homology"/>
<dbReference type="RefSeq" id="WP_123041449.1">
    <property type="nucleotide sequence ID" value="NZ_CP033433.1"/>
</dbReference>
<dbReference type="GO" id="GO:0006145">
    <property type="term" value="P:purine nucleobase catabolic process"/>
    <property type="evidence" value="ECO:0007669"/>
    <property type="project" value="TreeGrafter"/>
</dbReference>
<organism evidence="10 11">
    <name type="scientific">Cohnella candidum</name>
    <dbReference type="NCBI Taxonomy" id="2674991"/>
    <lineage>
        <taxon>Bacteria</taxon>
        <taxon>Bacillati</taxon>
        <taxon>Bacillota</taxon>
        <taxon>Bacilli</taxon>
        <taxon>Bacillales</taxon>
        <taxon>Paenibacillaceae</taxon>
        <taxon>Cohnella</taxon>
    </lineage>
</organism>
<evidence type="ECO:0000256" key="2">
    <source>
        <dbReference type="ARBA" id="ARBA00010286"/>
    </source>
</evidence>
<dbReference type="NCBIfam" id="TIGR03178">
    <property type="entry name" value="allantoinase"/>
    <property type="match status" value="1"/>
</dbReference>
<evidence type="ECO:0000256" key="7">
    <source>
        <dbReference type="ARBA" id="ARBA00022833"/>
    </source>
</evidence>
<keyword evidence="7 8" id="KW-0862">Zinc</keyword>
<dbReference type="InterPro" id="IPR006680">
    <property type="entry name" value="Amidohydro-rel"/>
</dbReference>
<dbReference type="InterPro" id="IPR050138">
    <property type="entry name" value="DHOase/Allantoinase_Hydrolase"/>
</dbReference>
<evidence type="ECO:0000256" key="1">
    <source>
        <dbReference type="ARBA" id="ARBA00002368"/>
    </source>
</evidence>
<reference evidence="10 11" key="1">
    <citation type="submission" date="2018-10" db="EMBL/GenBank/DDBJ databases">
        <title>Genome Sequence of Cohnella sp.</title>
        <authorList>
            <person name="Srinivasan S."/>
            <person name="Kim M.K."/>
        </authorList>
    </citation>
    <scope>NUCLEOTIDE SEQUENCE [LARGE SCALE GENOMIC DNA]</scope>
    <source>
        <strain evidence="10 11">18JY8-7</strain>
    </source>
</reference>
<dbReference type="InterPro" id="IPR002195">
    <property type="entry name" value="Dihydroorotase_CS"/>
</dbReference>
<feature type="modified residue" description="N6-carboxylysine" evidence="8">
    <location>
        <position position="150"/>
    </location>
</feature>
<dbReference type="EMBL" id="CP033433">
    <property type="protein sequence ID" value="AYQ73367.1"/>
    <property type="molecule type" value="Genomic_DNA"/>
</dbReference>
<dbReference type="GO" id="GO:0005737">
    <property type="term" value="C:cytoplasm"/>
    <property type="evidence" value="ECO:0007669"/>
    <property type="project" value="TreeGrafter"/>
</dbReference>
<evidence type="ECO:0000256" key="3">
    <source>
        <dbReference type="ARBA" id="ARBA00011881"/>
    </source>
</evidence>
<dbReference type="Proteomes" id="UP000269097">
    <property type="component" value="Chromosome"/>
</dbReference>
<evidence type="ECO:0000256" key="4">
    <source>
        <dbReference type="ARBA" id="ARBA00022631"/>
    </source>
</evidence>
<dbReference type="KEGG" id="coh:EAV92_12770"/>
<dbReference type="InterPro" id="IPR011059">
    <property type="entry name" value="Metal-dep_hydrolase_composite"/>
</dbReference>
<feature type="binding site" evidence="8">
    <location>
        <position position="63"/>
    </location>
    <ligand>
        <name>Zn(2+)</name>
        <dbReference type="ChEBI" id="CHEBI:29105"/>
        <label>1</label>
    </ligand>
</feature>
<evidence type="ECO:0000256" key="6">
    <source>
        <dbReference type="ARBA" id="ARBA00022801"/>
    </source>
</evidence>
<gene>
    <name evidence="8" type="primary">allB</name>
    <name evidence="10" type="ORF">EAV92_12770</name>
</gene>
<dbReference type="NCBIfam" id="NF004839">
    <property type="entry name" value="PRK06189.1"/>
    <property type="match status" value="1"/>
</dbReference>
<dbReference type="PANTHER" id="PTHR43668:SF4">
    <property type="entry name" value="ALLANTOINASE"/>
    <property type="match status" value="1"/>
</dbReference>
<comment type="subunit">
    <text evidence="3 8">Homotetramer.</text>
</comment>
<dbReference type="EC" id="3.5.2.5" evidence="8"/>
<evidence type="ECO:0000259" key="9">
    <source>
        <dbReference type="Pfam" id="PF01979"/>
    </source>
</evidence>
<feature type="binding site" evidence="8">
    <location>
        <position position="245"/>
    </location>
    <ligand>
        <name>Zn(2+)</name>
        <dbReference type="ChEBI" id="CHEBI:29105"/>
        <label>2</label>
    </ligand>
</feature>
<dbReference type="InterPro" id="IPR017593">
    <property type="entry name" value="Allantoinase"/>
</dbReference>
<sequence length="470" mass="49849">MVVRFDLIVSGGNVVLPEGVRRADIGIRDGKIAAIADLLPEGEAADVLDAGGRLVLPGMIDVHVHFNEPNFGHWEGFETGSAALAAGGCTAYLDMPLNGNPPTVNLEALRMKASLAEGRSVVDYGFWGGLVPGNLDQLEALAQAGVPAFKAFLSDPGGEGEGRFRQVDDFTLYEGMKRIARFGGLLALHAESDALTGGLAEQARANGHVDARGFAASRPVVAETEAVAKALLYAKDTGCRLHFVHISTPEAVELVAEAKLKGVDVTLETCPHYLVLTEEDMERIGPAAKCAPPLRDAERRERLWELLAEGGIDMVASDHSPSPPELKRTGAGRSFFDAWGGIAGAQSSLELLLGEGVLARGLPLTLIADLVAGAPARRFGFAESKGKIAVGMDADLAIVDMAAPYILTEEHLLYRHRISPYAGMEMKVRVAATLSRGKVVYRMGSGITESSGGEPLRQDIRRVKAGTVIS</sequence>
<name>A0A3G3JZR7_9BACL</name>
<dbReference type="SUPFAM" id="SSF51338">
    <property type="entry name" value="Composite domain of metallo-dependent hydrolases"/>
    <property type="match status" value="1"/>
</dbReference>
<comment type="similarity">
    <text evidence="8">Belongs to the metallo-dependent hydrolases superfamily. Allantoinase family.</text>
</comment>
<feature type="domain" description="Amidohydrolase-related" evidence="9">
    <location>
        <begin position="54"/>
        <end position="440"/>
    </location>
</feature>
<dbReference type="GO" id="GO:0000256">
    <property type="term" value="P:allantoin catabolic process"/>
    <property type="evidence" value="ECO:0007669"/>
    <property type="project" value="UniProtKB-UniRule"/>
</dbReference>
<dbReference type="PANTHER" id="PTHR43668">
    <property type="entry name" value="ALLANTOINASE"/>
    <property type="match status" value="1"/>
</dbReference>
<comment type="PTM">
    <text evidence="8">Carboxylation allows a single lysine to coordinate two zinc ions.</text>
</comment>
<dbReference type="Gene3D" id="2.30.40.10">
    <property type="entry name" value="Urease, subunit C, domain 1"/>
    <property type="match status" value="1"/>
</dbReference>
<dbReference type="Pfam" id="PF01979">
    <property type="entry name" value="Amidohydro_1"/>
    <property type="match status" value="1"/>
</dbReference>
<dbReference type="GO" id="GO:0004038">
    <property type="term" value="F:allantoinase activity"/>
    <property type="evidence" value="ECO:0007669"/>
    <property type="project" value="UniProtKB-UniRule"/>
</dbReference>
<dbReference type="InterPro" id="IPR032466">
    <property type="entry name" value="Metal_Hydrolase"/>
</dbReference>
<dbReference type="AlphaFoldDB" id="A0A3G3JZR7"/>
<comment type="pathway">
    <text evidence="8">Nitrogen metabolism; (S)-allantoin degradation; allantoate from (S)-allantoin: step 1/1.</text>
</comment>
<keyword evidence="4 8" id="KW-0659">Purine metabolism</keyword>
<dbReference type="HAMAP" id="MF_01645">
    <property type="entry name" value="Hydantoinase"/>
    <property type="match status" value="1"/>
</dbReference>
<evidence type="ECO:0000256" key="8">
    <source>
        <dbReference type="HAMAP-Rule" id="MF_01645"/>
    </source>
</evidence>
<comment type="function">
    <text evidence="8">Catalyzes the conversion of allantoin (5-ureidohydantoin) to allantoic acid by hydrolytic cleavage of the five-member hydantoin ring.</text>
</comment>